<keyword evidence="3" id="KW-1185">Reference proteome</keyword>
<proteinExistence type="predicted"/>
<protein>
    <recommendedName>
        <fullName evidence="4">Transposase</fullName>
    </recommendedName>
</protein>
<evidence type="ECO:0000256" key="1">
    <source>
        <dbReference type="SAM" id="Coils"/>
    </source>
</evidence>
<dbReference type="InterPro" id="IPR009057">
    <property type="entry name" value="Homeodomain-like_sf"/>
</dbReference>
<gene>
    <name evidence="2" type="ORF">CBW42_12510</name>
</gene>
<evidence type="ECO:0000313" key="2">
    <source>
        <dbReference type="EMBL" id="OUM19530.1"/>
    </source>
</evidence>
<dbReference type="Proteomes" id="UP000194903">
    <property type="component" value="Unassembled WGS sequence"/>
</dbReference>
<dbReference type="EMBL" id="NHOC01000015">
    <property type="protein sequence ID" value="OUM19530.1"/>
    <property type="molecule type" value="Genomic_DNA"/>
</dbReference>
<accession>A0A252F1Q5</accession>
<evidence type="ECO:0008006" key="4">
    <source>
        <dbReference type="Google" id="ProtNLM"/>
    </source>
</evidence>
<organism evidence="2 3">
    <name type="scientific">Butyricicoccus porcorum</name>
    <dbReference type="NCBI Taxonomy" id="1945634"/>
    <lineage>
        <taxon>Bacteria</taxon>
        <taxon>Bacillati</taxon>
        <taxon>Bacillota</taxon>
        <taxon>Clostridia</taxon>
        <taxon>Eubacteriales</taxon>
        <taxon>Butyricicoccaceae</taxon>
        <taxon>Butyricicoccus</taxon>
    </lineage>
</organism>
<sequence>MSIYVWRRKYLKYGMVGLMAKRKSIPREPLSQDHALPEFEELENLRTQLQELQFEVDVLKETISVLKKTRHRSNGTQKP</sequence>
<name>A0A252F1Q5_9FIRM</name>
<dbReference type="SUPFAM" id="SSF46689">
    <property type="entry name" value="Homeodomain-like"/>
    <property type="match status" value="1"/>
</dbReference>
<reference evidence="2 3" key="1">
    <citation type="submission" date="2017-05" db="EMBL/GenBank/DDBJ databases">
        <title>Butyricicoccus porcorum sp. nov. a butyrate-producing bacterium from the swine intestinal tract.</title>
        <authorList>
            <person name="Trachsel J."/>
            <person name="Humphrey S."/>
            <person name="Allen H.K."/>
        </authorList>
    </citation>
    <scope>NUCLEOTIDE SEQUENCE [LARGE SCALE GENOMIC DNA]</scope>
    <source>
        <strain evidence="2">BB10</strain>
    </source>
</reference>
<keyword evidence="1" id="KW-0175">Coiled coil</keyword>
<evidence type="ECO:0000313" key="3">
    <source>
        <dbReference type="Proteomes" id="UP000194903"/>
    </source>
</evidence>
<feature type="coiled-coil region" evidence="1">
    <location>
        <begin position="42"/>
        <end position="69"/>
    </location>
</feature>
<comment type="caution">
    <text evidence="2">The sequence shown here is derived from an EMBL/GenBank/DDBJ whole genome shotgun (WGS) entry which is preliminary data.</text>
</comment>
<feature type="non-terminal residue" evidence="2">
    <location>
        <position position="1"/>
    </location>
</feature>
<dbReference type="AlphaFoldDB" id="A0A252F1Q5"/>